<comment type="caution">
    <text evidence="2">The sequence shown here is derived from an EMBL/GenBank/DDBJ whole genome shotgun (WGS) entry which is preliminary data.</text>
</comment>
<dbReference type="Proteomes" id="UP000253961">
    <property type="component" value="Unassembled WGS sequence"/>
</dbReference>
<dbReference type="AlphaFoldDB" id="A0A369Q386"/>
<evidence type="ECO:0000256" key="1">
    <source>
        <dbReference type="SAM" id="SignalP"/>
    </source>
</evidence>
<protein>
    <submittedName>
        <fullName evidence="2">Uncharacterized protein</fullName>
    </submittedName>
</protein>
<dbReference type="EMBL" id="QPKV01000003">
    <property type="protein sequence ID" value="RDC57399.1"/>
    <property type="molecule type" value="Genomic_DNA"/>
</dbReference>
<keyword evidence="1" id="KW-0732">Signal</keyword>
<reference evidence="2 3" key="1">
    <citation type="submission" date="2018-07" db="EMBL/GenBank/DDBJ databases">
        <title>Pedobacter sp. nov., isolated from soil.</title>
        <authorList>
            <person name="Zhou L.Y."/>
            <person name="Du Z.J."/>
        </authorList>
    </citation>
    <scope>NUCLEOTIDE SEQUENCE [LARGE SCALE GENOMIC DNA]</scope>
    <source>
        <strain evidence="2 3">JDX94</strain>
    </source>
</reference>
<proteinExistence type="predicted"/>
<gene>
    <name evidence="2" type="ORF">DU508_09595</name>
</gene>
<feature type="chain" id="PRO_5016851288" evidence="1">
    <location>
        <begin position="20"/>
        <end position="150"/>
    </location>
</feature>
<evidence type="ECO:0000313" key="3">
    <source>
        <dbReference type="Proteomes" id="UP000253961"/>
    </source>
</evidence>
<keyword evidence="3" id="KW-1185">Reference proteome</keyword>
<feature type="signal peptide" evidence="1">
    <location>
        <begin position="1"/>
        <end position="19"/>
    </location>
</feature>
<accession>A0A369Q386</accession>
<dbReference type="OrthoDB" id="1160950at2"/>
<name>A0A369Q386_9SPHI</name>
<organism evidence="2 3">
    <name type="scientific">Pedobacter chinensis</name>
    <dbReference type="NCBI Taxonomy" id="2282421"/>
    <lineage>
        <taxon>Bacteria</taxon>
        <taxon>Pseudomonadati</taxon>
        <taxon>Bacteroidota</taxon>
        <taxon>Sphingobacteriia</taxon>
        <taxon>Sphingobacteriales</taxon>
        <taxon>Sphingobacteriaceae</taxon>
        <taxon>Pedobacter</taxon>
    </lineage>
</organism>
<evidence type="ECO:0000313" key="2">
    <source>
        <dbReference type="EMBL" id="RDC57399.1"/>
    </source>
</evidence>
<dbReference type="RefSeq" id="WP_115402569.1">
    <property type="nucleotide sequence ID" value="NZ_QPKV01000003.1"/>
</dbReference>
<sequence>MKTIFLITLFIICIVTSNAQNPVLPKISEPLISDFHKKPPFNDSLLINSFSKTKFQGIKQQGVLKSDLLLRDTTKHAEKFFSPKITNPFADNFHKTSLKDSLFIDNFSTRKFQRIPQLGFIKRDLLLRDTDRETRLIYLSSDNNSSIRRF</sequence>